<dbReference type="OrthoDB" id="6057861at2759"/>
<dbReference type="SUPFAM" id="SSF81321">
    <property type="entry name" value="Family A G protein-coupled receptor-like"/>
    <property type="match status" value="1"/>
</dbReference>
<feature type="transmembrane region" description="Helical" evidence="1">
    <location>
        <begin position="127"/>
        <end position="147"/>
    </location>
</feature>
<dbReference type="EMBL" id="NIVC01001248">
    <property type="protein sequence ID" value="PAA70328.1"/>
    <property type="molecule type" value="Genomic_DNA"/>
</dbReference>
<keyword evidence="1" id="KW-1133">Transmembrane helix</keyword>
<organism evidence="2 3">
    <name type="scientific">Macrostomum lignano</name>
    <dbReference type="NCBI Taxonomy" id="282301"/>
    <lineage>
        <taxon>Eukaryota</taxon>
        <taxon>Metazoa</taxon>
        <taxon>Spiralia</taxon>
        <taxon>Lophotrochozoa</taxon>
        <taxon>Platyhelminthes</taxon>
        <taxon>Rhabditophora</taxon>
        <taxon>Macrostomorpha</taxon>
        <taxon>Macrostomida</taxon>
        <taxon>Macrostomidae</taxon>
        <taxon>Macrostomum</taxon>
    </lineage>
</organism>
<reference evidence="2 3" key="1">
    <citation type="submission" date="2017-06" db="EMBL/GenBank/DDBJ databases">
        <title>A platform for efficient transgenesis in Macrostomum lignano, a flatworm model organism for stem cell research.</title>
        <authorList>
            <person name="Berezikov E."/>
        </authorList>
    </citation>
    <scope>NUCLEOTIDE SEQUENCE [LARGE SCALE GENOMIC DNA]</scope>
    <source>
        <strain evidence="2">DV1</strain>
        <tissue evidence="2">Whole organism</tissue>
    </source>
</reference>
<dbReference type="AlphaFoldDB" id="A0A267F995"/>
<keyword evidence="3" id="KW-1185">Reference proteome</keyword>
<keyword evidence="1" id="KW-0472">Membrane</keyword>
<feature type="non-terminal residue" evidence="2">
    <location>
        <position position="1"/>
    </location>
</feature>
<keyword evidence="1" id="KW-0812">Transmembrane</keyword>
<evidence type="ECO:0000313" key="2">
    <source>
        <dbReference type="EMBL" id="PAA70328.1"/>
    </source>
</evidence>
<gene>
    <name evidence="2" type="ORF">BOX15_Mlig024169g1</name>
</gene>
<dbReference type="Proteomes" id="UP000215902">
    <property type="component" value="Unassembled WGS sequence"/>
</dbReference>
<sequence length="221" mass="23287">ASAAVAAAAGPGTFAAWRLAAGGSERFLVDVMLPLMRTPQTYLPVPLILLASGVTAAQLAVARGNQPGEVAASVAPAAAARRSGLVTTRIVLVLATTFIVFELPGATFITFELHKQLPDWMVPVSDLLVTVDSACSFFVFYAVSANFRRQVLQLLGRQPLAASPGAATANRRGGTSLTATFSSALLAQRRHDSRFVEASRLVGWSRCPKPLLGRRAEDASL</sequence>
<evidence type="ECO:0000313" key="3">
    <source>
        <dbReference type="Proteomes" id="UP000215902"/>
    </source>
</evidence>
<evidence type="ECO:0008006" key="4">
    <source>
        <dbReference type="Google" id="ProtNLM"/>
    </source>
</evidence>
<comment type="caution">
    <text evidence="2">The sequence shown here is derived from an EMBL/GenBank/DDBJ whole genome shotgun (WGS) entry which is preliminary data.</text>
</comment>
<name>A0A267F995_9PLAT</name>
<accession>A0A267F995</accession>
<feature type="transmembrane region" description="Helical" evidence="1">
    <location>
        <begin position="90"/>
        <end position="111"/>
    </location>
</feature>
<dbReference type="Gene3D" id="1.20.1070.10">
    <property type="entry name" value="Rhodopsin 7-helix transmembrane proteins"/>
    <property type="match status" value="1"/>
</dbReference>
<proteinExistence type="predicted"/>
<evidence type="ECO:0000256" key="1">
    <source>
        <dbReference type="SAM" id="Phobius"/>
    </source>
</evidence>
<protein>
    <recommendedName>
        <fullName evidence="4">G_PROTEIN_RECEP_F1_2 domain-containing protein</fullName>
    </recommendedName>
</protein>